<dbReference type="AlphaFoldDB" id="A0A0P1IVT0"/>
<gene>
    <name evidence="10" type="primary">OR-36</name>
    <name evidence="11" type="ORF">O3G_MSEX002875</name>
</gene>
<feature type="transmembrane region" description="Helical" evidence="9">
    <location>
        <begin position="197"/>
        <end position="218"/>
    </location>
</feature>
<evidence type="ECO:0000256" key="1">
    <source>
        <dbReference type="ARBA" id="ARBA00004141"/>
    </source>
</evidence>
<evidence type="ECO:0000256" key="8">
    <source>
        <dbReference type="ARBA" id="ARBA00023224"/>
    </source>
</evidence>
<evidence type="ECO:0000256" key="7">
    <source>
        <dbReference type="ARBA" id="ARBA00023170"/>
    </source>
</evidence>
<name>A0A0P1IVT0_MANSE</name>
<accession>A0A0P1IVT0</accession>
<dbReference type="EMBL" id="LN885127">
    <property type="protein sequence ID" value="CUQ99416.1"/>
    <property type="molecule type" value="mRNA"/>
</dbReference>
<reference evidence="11" key="3">
    <citation type="submission" date="2020-12" db="EMBL/GenBank/DDBJ databases">
        <authorList>
            <person name="Kanost M."/>
        </authorList>
    </citation>
    <scope>NUCLEOTIDE SEQUENCE</scope>
</reference>
<keyword evidence="8 9" id="KW-0807">Transducer</keyword>
<evidence type="ECO:0000256" key="4">
    <source>
        <dbReference type="ARBA" id="ARBA00022725"/>
    </source>
</evidence>
<dbReference type="GO" id="GO:0004984">
    <property type="term" value="F:olfactory receptor activity"/>
    <property type="evidence" value="ECO:0007669"/>
    <property type="project" value="InterPro"/>
</dbReference>
<keyword evidence="12" id="KW-1185">Reference proteome</keyword>
<evidence type="ECO:0000256" key="2">
    <source>
        <dbReference type="ARBA" id="ARBA00022606"/>
    </source>
</evidence>
<proteinExistence type="evidence at transcript level"/>
<dbReference type="Proteomes" id="UP000791440">
    <property type="component" value="Unassembled WGS sequence"/>
</dbReference>
<keyword evidence="6 9" id="KW-0472">Membrane</keyword>
<organism evidence="10">
    <name type="scientific">Manduca sexta</name>
    <name type="common">Tobacco hawkmoth</name>
    <name type="synonym">Tobacco hornworm</name>
    <dbReference type="NCBI Taxonomy" id="7130"/>
    <lineage>
        <taxon>Eukaryota</taxon>
        <taxon>Metazoa</taxon>
        <taxon>Ecdysozoa</taxon>
        <taxon>Arthropoda</taxon>
        <taxon>Hexapoda</taxon>
        <taxon>Insecta</taxon>
        <taxon>Pterygota</taxon>
        <taxon>Neoptera</taxon>
        <taxon>Endopterygota</taxon>
        <taxon>Lepidoptera</taxon>
        <taxon>Glossata</taxon>
        <taxon>Ditrysia</taxon>
        <taxon>Bombycoidea</taxon>
        <taxon>Sphingidae</taxon>
        <taxon>Sphinginae</taxon>
        <taxon>Sphingini</taxon>
        <taxon>Manduca</taxon>
    </lineage>
</organism>
<dbReference type="PANTHER" id="PTHR21137:SF44">
    <property type="entry name" value="ODORANT RECEPTOR 13A-RELATED"/>
    <property type="match status" value="1"/>
</dbReference>
<comment type="similarity">
    <text evidence="9">Belongs to the insect chemoreceptor superfamily. Heteromeric odorant receptor channel (TC 1.A.69) family.</text>
</comment>
<dbReference type="PANTHER" id="PTHR21137">
    <property type="entry name" value="ODORANT RECEPTOR"/>
    <property type="match status" value="1"/>
</dbReference>
<dbReference type="GO" id="GO:0005886">
    <property type="term" value="C:plasma membrane"/>
    <property type="evidence" value="ECO:0007669"/>
    <property type="project" value="UniProtKB-SubCell"/>
</dbReference>
<feature type="transmembrane region" description="Helical" evidence="9">
    <location>
        <begin position="72"/>
        <end position="95"/>
    </location>
</feature>
<evidence type="ECO:0000256" key="6">
    <source>
        <dbReference type="ARBA" id="ARBA00023136"/>
    </source>
</evidence>
<evidence type="ECO:0000256" key="5">
    <source>
        <dbReference type="ARBA" id="ARBA00022989"/>
    </source>
</evidence>
<dbReference type="Pfam" id="PF02949">
    <property type="entry name" value="7tm_6"/>
    <property type="match status" value="1"/>
</dbReference>
<comment type="caution">
    <text evidence="9">Lacks conserved residue(s) required for the propagation of feature annotation.</text>
</comment>
<keyword evidence="3 9" id="KW-0812">Transmembrane</keyword>
<reference evidence="10" key="1">
    <citation type="submission" date="2015-08" db="EMBL/GenBank/DDBJ databases">
        <title>A reference gene set for chemosensory receptor genes of Manduca sexta.</title>
        <authorList>
            <person name="Koenig C."/>
            <person name="Hirsh A."/>
            <person name="Bucks S."/>
            <person name="Klinner C."/>
            <person name="Vogel H."/>
            <person name="Shukla A."/>
            <person name="Mansfield J.H."/>
            <person name="Morton B."/>
            <person name="Hansson B.S."/>
            <person name="Grosse-Wilde E."/>
        </authorList>
    </citation>
    <scope>NUCLEOTIDE SEQUENCE</scope>
</reference>
<dbReference type="GO" id="GO:0005549">
    <property type="term" value="F:odorant binding"/>
    <property type="evidence" value="ECO:0007669"/>
    <property type="project" value="InterPro"/>
</dbReference>
<comment type="subcellular location">
    <subcellularLocation>
        <location evidence="9">Cell membrane</location>
        <topology evidence="9">Multi-pass membrane protein</topology>
    </subcellularLocation>
    <subcellularLocation>
        <location evidence="1">Membrane</location>
        <topology evidence="1">Multi-pass membrane protein</topology>
    </subcellularLocation>
</comment>
<evidence type="ECO:0000313" key="11">
    <source>
        <dbReference type="EMBL" id="KAG6443512.1"/>
    </source>
</evidence>
<dbReference type="GO" id="GO:0007165">
    <property type="term" value="P:signal transduction"/>
    <property type="evidence" value="ECO:0007669"/>
    <property type="project" value="UniProtKB-KW"/>
</dbReference>
<feature type="transmembrane region" description="Helical" evidence="9">
    <location>
        <begin position="40"/>
        <end position="60"/>
    </location>
</feature>
<protein>
    <recommendedName>
        <fullName evidence="9">Odorant receptor</fullName>
    </recommendedName>
</protein>
<dbReference type="EMBL" id="JH668302">
    <property type="protein sequence ID" value="KAG6443512.1"/>
    <property type="molecule type" value="Genomic_DNA"/>
</dbReference>
<feature type="transmembrane region" description="Helical" evidence="9">
    <location>
        <begin position="132"/>
        <end position="161"/>
    </location>
</feature>
<reference evidence="11" key="2">
    <citation type="journal article" date="2016" name="Insect Biochem. Mol. Biol.">
        <title>Multifaceted biological insights from a draft genome sequence of the tobacco hornworm moth, Manduca sexta.</title>
        <authorList>
            <person name="Kanost M.R."/>
            <person name="Arrese E.L."/>
            <person name="Cao X."/>
            <person name="Chen Y.R."/>
            <person name="Chellapilla S."/>
            <person name="Goldsmith M.R."/>
            <person name="Grosse-Wilde E."/>
            <person name="Heckel D.G."/>
            <person name="Herndon N."/>
            <person name="Jiang H."/>
            <person name="Papanicolaou A."/>
            <person name="Qu J."/>
            <person name="Soulages J.L."/>
            <person name="Vogel H."/>
            <person name="Walters J."/>
            <person name="Waterhouse R.M."/>
            <person name="Ahn S.J."/>
            <person name="Almeida F.C."/>
            <person name="An C."/>
            <person name="Aqrawi P."/>
            <person name="Bretschneider A."/>
            <person name="Bryant W.B."/>
            <person name="Bucks S."/>
            <person name="Chao H."/>
            <person name="Chevignon G."/>
            <person name="Christen J.M."/>
            <person name="Clarke D.F."/>
            <person name="Dittmer N.T."/>
            <person name="Ferguson L.C.F."/>
            <person name="Garavelou S."/>
            <person name="Gordon K.H.J."/>
            <person name="Gunaratna R.T."/>
            <person name="Han Y."/>
            <person name="Hauser F."/>
            <person name="He Y."/>
            <person name="Heidel-Fischer H."/>
            <person name="Hirsh A."/>
            <person name="Hu Y."/>
            <person name="Jiang H."/>
            <person name="Kalra D."/>
            <person name="Klinner C."/>
            <person name="Konig C."/>
            <person name="Kovar C."/>
            <person name="Kroll A.R."/>
            <person name="Kuwar S.S."/>
            <person name="Lee S.L."/>
            <person name="Lehman R."/>
            <person name="Li K."/>
            <person name="Li Z."/>
            <person name="Liang H."/>
            <person name="Lovelace S."/>
            <person name="Lu Z."/>
            <person name="Mansfield J.H."/>
            <person name="McCulloch K.J."/>
            <person name="Mathew T."/>
            <person name="Morton B."/>
            <person name="Muzny D.M."/>
            <person name="Neunemann D."/>
            <person name="Ongeri F."/>
            <person name="Pauchet Y."/>
            <person name="Pu L.L."/>
            <person name="Pyrousis I."/>
            <person name="Rao X.J."/>
            <person name="Redding A."/>
            <person name="Roesel C."/>
            <person name="Sanchez-Gracia A."/>
            <person name="Schaack S."/>
            <person name="Shukla A."/>
            <person name="Tetreau G."/>
            <person name="Wang Y."/>
            <person name="Xiong G.H."/>
            <person name="Traut W."/>
            <person name="Walsh T.K."/>
            <person name="Worley K.C."/>
            <person name="Wu D."/>
            <person name="Wu W."/>
            <person name="Wu Y.Q."/>
            <person name="Zhang X."/>
            <person name="Zou Z."/>
            <person name="Zucker H."/>
            <person name="Briscoe A.D."/>
            <person name="Burmester T."/>
            <person name="Clem R.J."/>
            <person name="Feyereisen R."/>
            <person name="Grimmelikhuijzen C.J.P."/>
            <person name="Hamodrakas S.J."/>
            <person name="Hansson B.S."/>
            <person name="Huguet E."/>
            <person name="Jermiin L.S."/>
            <person name="Lan Q."/>
            <person name="Lehman H.K."/>
            <person name="Lorenzen M."/>
            <person name="Merzendorfer H."/>
            <person name="Michalopoulos I."/>
            <person name="Morton D.B."/>
            <person name="Muthukrishnan S."/>
            <person name="Oakeshott J.G."/>
            <person name="Palmer W."/>
            <person name="Park Y."/>
            <person name="Passarelli A.L."/>
            <person name="Rozas J."/>
            <person name="Schwartz L.M."/>
            <person name="Smith W."/>
            <person name="Southgate A."/>
            <person name="Vilcinskas A."/>
            <person name="Vogt R."/>
            <person name="Wang P."/>
            <person name="Werren J."/>
            <person name="Yu X.Q."/>
            <person name="Zhou J.J."/>
            <person name="Brown S.J."/>
            <person name="Scherer S.E."/>
            <person name="Richards S."/>
            <person name="Blissard G.W."/>
        </authorList>
    </citation>
    <scope>NUCLEOTIDE SEQUENCE</scope>
</reference>
<feature type="transmembrane region" description="Helical" evidence="9">
    <location>
        <begin position="306"/>
        <end position="329"/>
    </location>
</feature>
<evidence type="ECO:0000256" key="9">
    <source>
        <dbReference type="RuleBase" id="RU351113"/>
    </source>
</evidence>
<sequence length="407" mass="47097">MAETLLDKSLSKINILFRCSGTNIAIGKAAPTHTKRNRCIYSFNFIWQNTDVLGAIYWFISGLKSGKSFTELTFIAPCIILSFLSVMKSISIIIYEKKVYQLIKNLRMMEAHERNRENTTERGKITEKGVNFLNLVINVLYVFNMLVLVCFALNPLILMILNYMKTNEIDFILPFPIAYPFDPYNIKVWPMVYLRQIWTEIVVVLNTIAPDFVFCIFCSHITIQFRLLQYDIEHVITGTRKSIYNDEMRGGRIRNKLIEIIKWHQELITCVNLLENIYSVSTLYNFISSSVIICLSGFNVTENKDIVLVISFIAFLFMGLLQIFFFCFFGDMLIHASIEVSDAVYNSKWYLAPPKMRKTLLLIQTRAQLPCKLTAYGFADVSLKAFMKVLSTSWSYFALLKTIYSTK</sequence>
<evidence type="ECO:0000256" key="3">
    <source>
        <dbReference type="ARBA" id="ARBA00022692"/>
    </source>
</evidence>
<evidence type="ECO:0000313" key="10">
    <source>
        <dbReference type="EMBL" id="CUQ99416.1"/>
    </source>
</evidence>
<keyword evidence="7 9" id="KW-0675">Receptor</keyword>
<keyword evidence="5 9" id="KW-1133">Transmembrane helix</keyword>
<evidence type="ECO:0000313" key="12">
    <source>
        <dbReference type="Proteomes" id="UP000791440"/>
    </source>
</evidence>
<keyword evidence="4 9" id="KW-0552">Olfaction</keyword>
<feature type="transmembrane region" description="Helical" evidence="9">
    <location>
        <begin position="283"/>
        <end position="300"/>
    </location>
</feature>
<dbReference type="OrthoDB" id="8185860at2759"/>
<dbReference type="InterPro" id="IPR004117">
    <property type="entry name" value="7tm6_olfct_rcpt"/>
</dbReference>
<keyword evidence="2 9" id="KW-0716">Sensory transduction</keyword>